<organism evidence="4 5">
    <name type="scientific">Anaerocolumna xylanovorans DSM 12503</name>
    <dbReference type="NCBI Taxonomy" id="1121345"/>
    <lineage>
        <taxon>Bacteria</taxon>
        <taxon>Bacillati</taxon>
        <taxon>Bacillota</taxon>
        <taxon>Clostridia</taxon>
        <taxon>Lachnospirales</taxon>
        <taxon>Lachnospiraceae</taxon>
        <taxon>Anaerocolumna</taxon>
    </lineage>
</organism>
<keyword evidence="5" id="KW-1185">Reference proteome</keyword>
<evidence type="ECO:0000313" key="5">
    <source>
        <dbReference type="Proteomes" id="UP000184612"/>
    </source>
</evidence>
<evidence type="ECO:0000259" key="3">
    <source>
        <dbReference type="PROSITE" id="PS51186"/>
    </source>
</evidence>
<keyword evidence="2" id="KW-0012">Acyltransferase</keyword>
<protein>
    <submittedName>
        <fullName evidence="4">Ribosomal protein S18 acetylase RimI</fullName>
    </submittedName>
</protein>
<dbReference type="Proteomes" id="UP000184612">
    <property type="component" value="Unassembled WGS sequence"/>
</dbReference>
<dbReference type="PANTHER" id="PTHR43420">
    <property type="entry name" value="ACETYLTRANSFERASE"/>
    <property type="match status" value="1"/>
</dbReference>
<proteinExistence type="predicted"/>
<keyword evidence="1" id="KW-0808">Transferase</keyword>
<dbReference type="Gene3D" id="3.40.630.30">
    <property type="match status" value="2"/>
</dbReference>
<dbReference type="InterPro" id="IPR050680">
    <property type="entry name" value="YpeA/RimI_acetyltransf"/>
</dbReference>
<dbReference type="PANTHER" id="PTHR43420:SF12">
    <property type="entry name" value="N-ACETYLTRANSFERASE DOMAIN-CONTAINING PROTEIN"/>
    <property type="match status" value="1"/>
</dbReference>
<feature type="domain" description="N-acetyltransferase" evidence="3">
    <location>
        <begin position="18"/>
        <end position="159"/>
    </location>
</feature>
<dbReference type="CDD" id="cd04301">
    <property type="entry name" value="NAT_SF"/>
    <property type="match status" value="2"/>
</dbReference>
<dbReference type="GO" id="GO:0016747">
    <property type="term" value="F:acyltransferase activity, transferring groups other than amino-acyl groups"/>
    <property type="evidence" value="ECO:0007669"/>
    <property type="project" value="InterPro"/>
</dbReference>
<sequence length="302" mass="34722">MQEVNINIKKSGEFMGVLIFHTLNEKQKEDILKLIAACNEYDGLKRQPGLSEEDNCEKELKSYFCYYEDNSLLSTLIIYQPFPGEAQITAYTLPSYRRQGYFKALFSKAKKELKKFGIYHAAFVAEYQSTDGRYAALSLGAELERSDYLMAYHYGQEKGTEFKAPDGFLVTDLTNEKLKDGIYVFQKVFGWEEEQIEELMIETLDSSCCRTYLGYIKGKIAGTLSVQYDNNTASIFGFGILKKYRGKGYGKYFLSFVLAALKEKGITKVLLQVESESREAFELYKKAGFDILEEYDYYCKNI</sequence>
<gene>
    <name evidence="4" type="ORF">SAMN02745217_00760</name>
</gene>
<evidence type="ECO:0000256" key="2">
    <source>
        <dbReference type="ARBA" id="ARBA00023315"/>
    </source>
</evidence>
<feature type="domain" description="N-acetyltransferase" evidence="3">
    <location>
        <begin position="168"/>
        <end position="302"/>
    </location>
</feature>
<dbReference type="GO" id="GO:0005840">
    <property type="term" value="C:ribosome"/>
    <property type="evidence" value="ECO:0007669"/>
    <property type="project" value="UniProtKB-KW"/>
</dbReference>
<dbReference type="STRING" id="1121345.SAMN02745217_00760"/>
<reference evidence="4 5" key="1">
    <citation type="submission" date="2016-12" db="EMBL/GenBank/DDBJ databases">
        <authorList>
            <person name="Song W.-J."/>
            <person name="Kurnit D.M."/>
        </authorList>
    </citation>
    <scope>NUCLEOTIDE SEQUENCE [LARGE SCALE GENOMIC DNA]</scope>
    <source>
        <strain evidence="4 5">DSM 12503</strain>
    </source>
</reference>
<dbReference type="SUPFAM" id="SSF55729">
    <property type="entry name" value="Acyl-CoA N-acyltransferases (Nat)"/>
    <property type="match status" value="2"/>
</dbReference>
<dbReference type="InterPro" id="IPR016181">
    <property type="entry name" value="Acyl_CoA_acyltransferase"/>
</dbReference>
<dbReference type="EMBL" id="FRFD01000003">
    <property type="protein sequence ID" value="SHO44897.1"/>
    <property type="molecule type" value="Genomic_DNA"/>
</dbReference>
<evidence type="ECO:0000313" key="4">
    <source>
        <dbReference type="EMBL" id="SHO44897.1"/>
    </source>
</evidence>
<evidence type="ECO:0000256" key="1">
    <source>
        <dbReference type="ARBA" id="ARBA00022679"/>
    </source>
</evidence>
<dbReference type="PROSITE" id="PS51186">
    <property type="entry name" value="GNAT"/>
    <property type="match status" value="2"/>
</dbReference>
<accession>A0A1M7Y0L1</accession>
<dbReference type="AlphaFoldDB" id="A0A1M7Y0L1"/>
<name>A0A1M7Y0L1_9FIRM</name>
<keyword evidence="4" id="KW-0687">Ribonucleoprotein</keyword>
<dbReference type="InterPro" id="IPR000182">
    <property type="entry name" value="GNAT_dom"/>
</dbReference>
<dbReference type="Pfam" id="PF00583">
    <property type="entry name" value="Acetyltransf_1"/>
    <property type="match status" value="2"/>
</dbReference>
<keyword evidence="4" id="KW-0689">Ribosomal protein</keyword>